<dbReference type="PROSITE" id="PS50158">
    <property type="entry name" value="ZF_CCHC"/>
    <property type="match status" value="1"/>
</dbReference>
<keyword evidence="5" id="KW-1185">Reference proteome</keyword>
<dbReference type="SUPFAM" id="SSF57756">
    <property type="entry name" value="Retrovirus zinc finger-like domains"/>
    <property type="match status" value="1"/>
</dbReference>
<comment type="caution">
    <text evidence="4">The sequence shown here is derived from an EMBL/GenBank/DDBJ whole genome shotgun (WGS) entry which is preliminary data.</text>
</comment>
<dbReference type="Proteomes" id="UP000428333">
    <property type="component" value="Linkage Group LG08"/>
</dbReference>
<sequence>MKFICVRVWVDITKPLKRGFFLRRPGEEDLWVKFRNEGLSDFCYSCGRVGHNFNECKNKDESKENPVYDGNLRAEISWLDTINFGDKEPTKLVYPVSKKRSSRGGDDGGAAYSPAGMSSSDIGSVGNRTKDVGLLSADVGSPQELIHPDAIQVSLSPKSASGLGSQSPMGTQTSGQLEYFVVEPDSPSSLQRALVGLESDKPISPRLPKILLWARLRDVDSALIVLPPSTLVISPPNFSLAKLNSSKSSKGRYVKGGEGIRHSPRRKGVPLSRLFHLDGWR</sequence>
<feature type="domain" description="CCHC-type" evidence="3">
    <location>
        <begin position="43"/>
        <end position="58"/>
    </location>
</feature>
<keyword evidence="1" id="KW-0479">Metal-binding</keyword>
<organism evidence="4 5">
    <name type="scientific">Rhododendron williamsianum</name>
    <dbReference type="NCBI Taxonomy" id="262921"/>
    <lineage>
        <taxon>Eukaryota</taxon>
        <taxon>Viridiplantae</taxon>
        <taxon>Streptophyta</taxon>
        <taxon>Embryophyta</taxon>
        <taxon>Tracheophyta</taxon>
        <taxon>Spermatophyta</taxon>
        <taxon>Magnoliopsida</taxon>
        <taxon>eudicotyledons</taxon>
        <taxon>Gunneridae</taxon>
        <taxon>Pentapetalae</taxon>
        <taxon>asterids</taxon>
        <taxon>Ericales</taxon>
        <taxon>Ericaceae</taxon>
        <taxon>Ericoideae</taxon>
        <taxon>Rhodoreae</taxon>
        <taxon>Rhododendron</taxon>
    </lineage>
</organism>
<feature type="region of interest" description="Disordered" evidence="2">
    <location>
        <begin position="96"/>
        <end position="124"/>
    </location>
</feature>
<dbReference type="EMBL" id="QEFC01002140">
    <property type="protein sequence ID" value="KAE9454198.1"/>
    <property type="molecule type" value="Genomic_DNA"/>
</dbReference>
<name>A0A6A4LIF8_9ERIC</name>
<dbReference type="OrthoDB" id="1707487at2759"/>
<dbReference type="InterPro" id="IPR036875">
    <property type="entry name" value="Znf_CCHC_sf"/>
</dbReference>
<dbReference type="GO" id="GO:0008270">
    <property type="term" value="F:zinc ion binding"/>
    <property type="evidence" value="ECO:0007669"/>
    <property type="project" value="UniProtKB-KW"/>
</dbReference>
<dbReference type="AlphaFoldDB" id="A0A6A4LIF8"/>
<feature type="non-terminal residue" evidence="4">
    <location>
        <position position="1"/>
    </location>
</feature>
<dbReference type="InterPro" id="IPR025836">
    <property type="entry name" value="Zn_knuckle_CX2CX4HX4C"/>
</dbReference>
<keyword evidence="1" id="KW-0862">Zinc</keyword>
<proteinExistence type="predicted"/>
<dbReference type="InterPro" id="IPR001878">
    <property type="entry name" value="Znf_CCHC"/>
</dbReference>
<evidence type="ECO:0000259" key="3">
    <source>
        <dbReference type="PROSITE" id="PS50158"/>
    </source>
</evidence>
<evidence type="ECO:0000313" key="5">
    <source>
        <dbReference type="Proteomes" id="UP000428333"/>
    </source>
</evidence>
<evidence type="ECO:0000256" key="2">
    <source>
        <dbReference type="SAM" id="MobiDB-lite"/>
    </source>
</evidence>
<protein>
    <recommendedName>
        <fullName evidence="3">CCHC-type domain-containing protein</fullName>
    </recommendedName>
</protein>
<evidence type="ECO:0000313" key="4">
    <source>
        <dbReference type="EMBL" id="KAE9454198.1"/>
    </source>
</evidence>
<dbReference type="GO" id="GO:0003676">
    <property type="term" value="F:nucleic acid binding"/>
    <property type="evidence" value="ECO:0007669"/>
    <property type="project" value="InterPro"/>
</dbReference>
<evidence type="ECO:0000256" key="1">
    <source>
        <dbReference type="PROSITE-ProRule" id="PRU00047"/>
    </source>
</evidence>
<gene>
    <name evidence="4" type="ORF">C3L33_13882</name>
</gene>
<keyword evidence="1" id="KW-0863">Zinc-finger</keyword>
<dbReference type="Pfam" id="PF14392">
    <property type="entry name" value="zf-CCHC_4"/>
    <property type="match status" value="1"/>
</dbReference>
<accession>A0A6A4LIF8</accession>
<reference evidence="4 5" key="1">
    <citation type="journal article" date="2019" name="Genome Biol. Evol.">
        <title>The Rhododendron genome and chromosomal organization provide insight into shared whole-genome duplications across the heath family (Ericaceae).</title>
        <authorList>
            <person name="Soza V.L."/>
            <person name="Lindsley D."/>
            <person name="Waalkes A."/>
            <person name="Ramage E."/>
            <person name="Patwardhan R.P."/>
            <person name="Burton J.N."/>
            <person name="Adey A."/>
            <person name="Kumar A."/>
            <person name="Qiu R."/>
            <person name="Shendure J."/>
            <person name="Hall B."/>
        </authorList>
    </citation>
    <scope>NUCLEOTIDE SEQUENCE [LARGE SCALE GENOMIC DNA]</scope>
    <source>
        <strain evidence="4">RSF 1966-606</strain>
    </source>
</reference>